<feature type="region of interest" description="Disordered" evidence="1">
    <location>
        <begin position="115"/>
        <end position="135"/>
    </location>
</feature>
<dbReference type="GeneID" id="37267149"/>
<gene>
    <name evidence="2" type="ORF">FA09DRAFT_23218</name>
</gene>
<reference evidence="2 3" key="1">
    <citation type="journal article" date="2018" name="Mol. Biol. Evol.">
        <title>Broad Genomic Sampling Reveals a Smut Pathogenic Ancestry of the Fungal Clade Ustilaginomycotina.</title>
        <authorList>
            <person name="Kijpornyongpan T."/>
            <person name="Mondo S.J."/>
            <person name="Barry K."/>
            <person name="Sandor L."/>
            <person name="Lee J."/>
            <person name="Lipzen A."/>
            <person name="Pangilinan J."/>
            <person name="LaButti K."/>
            <person name="Hainaut M."/>
            <person name="Henrissat B."/>
            <person name="Grigoriev I.V."/>
            <person name="Spatafora J.W."/>
            <person name="Aime M.C."/>
        </authorList>
    </citation>
    <scope>NUCLEOTIDE SEQUENCE [LARGE SCALE GENOMIC DNA]</scope>
    <source>
        <strain evidence="2 3">MCA 4186</strain>
    </source>
</reference>
<dbReference type="AlphaFoldDB" id="A0A316ZAC7"/>
<dbReference type="EMBL" id="KZ819292">
    <property type="protein sequence ID" value="PWN98256.1"/>
    <property type="molecule type" value="Genomic_DNA"/>
</dbReference>
<evidence type="ECO:0000313" key="2">
    <source>
        <dbReference type="EMBL" id="PWN98256.1"/>
    </source>
</evidence>
<dbReference type="RefSeq" id="XP_025598535.1">
    <property type="nucleotide sequence ID" value="XM_025739603.1"/>
</dbReference>
<keyword evidence="3" id="KW-1185">Reference proteome</keyword>
<name>A0A316ZAC7_9BASI</name>
<accession>A0A316ZAC7</accession>
<dbReference type="Proteomes" id="UP000245946">
    <property type="component" value="Unassembled WGS sequence"/>
</dbReference>
<evidence type="ECO:0000256" key="1">
    <source>
        <dbReference type="SAM" id="MobiDB-lite"/>
    </source>
</evidence>
<sequence length="135" mass="14238">MVGVSSLLCRCTWCSCRASYRPAPAARCGEGAGGPSLLSPPWHRHPTSALDAPRQAPHQQRTAVAIERDAHCCGAMVPVRRRESACLPVVDAANRASERGASMRAECCAVAAPVSGPQATHGQPATRARHPLQHS</sequence>
<organism evidence="2 3">
    <name type="scientific">Tilletiopsis washingtonensis</name>
    <dbReference type="NCBI Taxonomy" id="58919"/>
    <lineage>
        <taxon>Eukaryota</taxon>
        <taxon>Fungi</taxon>
        <taxon>Dikarya</taxon>
        <taxon>Basidiomycota</taxon>
        <taxon>Ustilaginomycotina</taxon>
        <taxon>Exobasidiomycetes</taxon>
        <taxon>Entylomatales</taxon>
        <taxon>Entylomatales incertae sedis</taxon>
        <taxon>Tilletiopsis</taxon>
    </lineage>
</organism>
<evidence type="ECO:0000313" key="3">
    <source>
        <dbReference type="Proteomes" id="UP000245946"/>
    </source>
</evidence>
<proteinExistence type="predicted"/>
<protein>
    <submittedName>
        <fullName evidence="2">Uncharacterized protein</fullName>
    </submittedName>
</protein>